<organism evidence="1 2">
    <name type="scientific">Cervus elaphus hippelaphus</name>
    <name type="common">European red deer</name>
    <dbReference type="NCBI Taxonomy" id="46360"/>
    <lineage>
        <taxon>Eukaryota</taxon>
        <taxon>Metazoa</taxon>
        <taxon>Chordata</taxon>
        <taxon>Craniata</taxon>
        <taxon>Vertebrata</taxon>
        <taxon>Euteleostomi</taxon>
        <taxon>Mammalia</taxon>
        <taxon>Eutheria</taxon>
        <taxon>Laurasiatheria</taxon>
        <taxon>Artiodactyla</taxon>
        <taxon>Ruminantia</taxon>
        <taxon>Pecora</taxon>
        <taxon>Cervidae</taxon>
        <taxon>Cervinae</taxon>
        <taxon>Cervus</taxon>
    </lineage>
</organism>
<accession>A0A212D775</accession>
<protein>
    <submittedName>
        <fullName evidence="1">Uncharacterized protein</fullName>
    </submittedName>
</protein>
<evidence type="ECO:0000313" key="2">
    <source>
        <dbReference type="Proteomes" id="UP000242450"/>
    </source>
</evidence>
<gene>
    <name evidence="1" type="ORF">Celaphus_00000329</name>
</gene>
<dbReference type="EMBL" id="MKHE01000005">
    <property type="protein sequence ID" value="OWK13944.1"/>
    <property type="molecule type" value="Genomic_DNA"/>
</dbReference>
<proteinExistence type="predicted"/>
<keyword evidence="2" id="KW-1185">Reference proteome</keyword>
<reference evidence="1 2" key="1">
    <citation type="journal article" date="2018" name="Mol. Genet. Genomics">
        <title>The red deer Cervus elaphus genome CerEla1.0: sequencing, annotating, genes, and chromosomes.</title>
        <authorList>
            <person name="Bana N.A."/>
            <person name="Nyiri A."/>
            <person name="Nagy J."/>
            <person name="Frank K."/>
            <person name="Nagy T."/>
            <person name="Steger V."/>
            <person name="Schiller M."/>
            <person name="Lakatos P."/>
            <person name="Sugar L."/>
            <person name="Horn P."/>
            <person name="Barta E."/>
            <person name="Orosz L."/>
        </authorList>
    </citation>
    <scope>NUCLEOTIDE SEQUENCE [LARGE SCALE GENOMIC DNA]</scope>
    <source>
        <strain evidence="1">Hungarian</strain>
    </source>
</reference>
<comment type="caution">
    <text evidence="1">The sequence shown here is derived from an EMBL/GenBank/DDBJ whole genome shotgun (WGS) entry which is preliminary data.</text>
</comment>
<name>A0A212D775_CEREH</name>
<sequence>MWWGSHWLPDSSLRRGLGSFRPRIDMDNLLFFVAQLSKTA</sequence>
<evidence type="ECO:0000313" key="1">
    <source>
        <dbReference type="EMBL" id="OWK13944.1"/>
    </source>
</evidence>
<dbReference type="AlphaFoldDB" id="A0A212D775"/>
<dbReference type="Proteomes" id="UP000242450">
    <property type="component" value="Chromosome 5"/>
</dbReference>